<reference evidence="1 3" key="2">
    <citation type="journal article" date="2018" name="Plant J.">
        <title>The Physcomitrella patens chromosome-scale assembly reveals moss genome structure and evolution.</title>
        <authorList>
            <person name="Lang D."/>
            <person name="Ullrich K.K."/>
            <person name="Murat F."/>
            <person name="Fuchs J."/>
            <person name="Jenkins J."/>
            <person name="Haas F.B."/>
            <person name="Piednoel M."/>
            <person name="Gundlach H."/>
            <person name="Van Bel M."/>
            <person name="Meyberg R."/>
            <person name="Vives C."/>
            <person name="Morata J."/>
            <person name="Symeonidi A."/>
            <person name="Hiss M."/>
            <person name="Muchero W."/>
            <person name="Kamisugi Y."/>
            <person name="Saleh O."/>
            <person name="Blanc G."/>
            <person name="Decker E.L."/>
            <person name="van Gessel N."/>
            <person name="Grimwood J."/>
            <person name="Hayes R.D."/>
            <person name="Graham S.W."/>
            <person name="Gunter L.E."/>
            <person name="McDaniel S.F."/>
            <person name="Hoernstein S.N.W."/>
            <person name="Larsson A."/>
            <person name="Li F.W."/>
            <person name="Perroud P.F."/>
            <person name="Phillips J."/>
            <person name="Ranjan P."/>
            <person name="Rokshar D.S."/>
            <person name="Rothfels C.J."/>
            <person name="Schneider L."/>
            <person name="Shu S."/>
            <person name="Stevenson D.W."/>
            <person name="Thummler F."/>
            <person name="Tillich M."/>
            <person name="Villarreal Aguilar J.C."/>
            <person name="Widiez T."/>
            <person name="Wong G.K."/>
            <person name="Wymore A."/>
            <person name="Zhang Y."/>
            <person name="Zimmer A.D."/>
            <person name="Quatrano R.S."/>
            <person name="Mayer K.F.X."/>
            <person name="Goodstein D."/>
            <person name="Casacuberta J.M."/>
            <person name="Vandepoele K."/>
            <person name="Reski R."/>
            <person name="Cuming A.C."/>
            <person name="Tuskan G.A."/>
            <person name="Maumus F."/>
            <person name="Salse J."/>
            <person name="Schmutz J."/>
            <person name="Rensing S.A."/>
        </authorList>
    </citation>
    <scope>NUCLEOTIDE SEQUENCE [LARGE SCALE GENOMIC DNA]</scope>
    <source>
        <strain evidence="2 3">cv. Gransden 2004</strain>
    </source>
</reference>
<accession>A0A2K1KGR5</accession>
<evidence type="ECO:0000313" key="2">
    <source>
        <dbReference type="EnsemblPlants" id="PAC:32975583.CDS.1"/>
    </source>
</evidence>
<keyword evidence="3" id="KW-1185">Reference proteome</keyword>
<dbReference type="Proteomes" id="UP000006727">
    <property type="component" value="Chromosome 6"/>
</dbReference>
<protein>
    <submittedName>
        <fullName evidence="1 2">Uncharacterized protein</fullName>
    </submittedName>
</protein>
<name>A0A2K1KGR5_PHYPA</name>
<evidence type="ECO:0000313" key="3">
    <source>
        <dbReference type="Proteomes" id="UP000006727"/>
    </source>
</evidence>
<evidence type="ECO:0000313" key="1">
    <source>
        <dbReference type="EMBL" id="PNR52971.1"/>
    </source>
</evidence>
<dbReference type="EnsemblPlants" id="Pp3c6_22800V3.1">
    <property type="protein sequence ID" value="PAC:32975583.CDS.1"/>
    <property type="gene ID" value="Pp3c6_22800"/>
</dbReference>
<sequence>MHRWCKDSYRCHPRSCANHLSDWHQKAPIQMKTLLLRAWHSQYLVSSYLKSPISASAQR</sequence>
<proteinExistence type="predicted"/>
<reference evidence="2" key="3">
    <citation type="submission" date="2020-12" db="UniProtKB">
        <authorList>
            <consortium name="EnsemblPlants"/>
        </authorList>
    </citation>
    <scope>IDENTIFICATION</scope>
</reference>
<dbReference type="EMBL" id="ABEU02000006">
    <property type="protein sequence ID" value="PNR52971.1"/>
    <property type="molecule type" value="Genomic_DNA"/>
</dbReference>
<dbReference type="InParanoid" id="A0A2K1KGR5"/>
<organism evidence="1">
    <name type="scientific">Physcomitrium patens</name>
    <name type="common">Spreading-leaved earth moss</name>
    <name type="synonym">Physcomitrella patens</name>
    <dbReference type="NCBI Taxonomy" id="3218"/>
    <lineage>
        <taxon>Eukaryota</taxon>
        <taxon>Viridiplantae</taxon>
        <taxon>Streptophyta</taxon>
        <taxon>Embryophyta</taxon>
        <taxon>Bryophyta</taxon>
        <taxon>Bryophytina</taxon>
        <taxon>Bryopsida</taxon>
        <taxon>Funariidae</taxon>
        <taxon>Funariales</taxon>
        <taxon>Funariaceae</taxon>
        <taxon>Physcomitrium</taxon>
    </lineage>
</organism>
<reference evidence="1 3" key="1">
    <citation type="journal article" date="2008" name="Science">
        <title>The Physcomitrella genome reveals evolutionary insights into the conquest of land by plants.</title>
        <authorList>
            <person name="Rensing S."/>
            <person name="Lang D."/>
            <person name="Zimmer A."/>
            <person name="Terry A."/>
            <person name="Salamov A."/>
            <person name="Shapiro H."/>
            <person name="Nishiyama T."/>
            <person name="Perroud P.-F."/>
            <person name="Lindquist E."/>
            <person name="Kamisugi Y."/>
            <person name="Tanahashi T."/>
            <person name="Sakakibara K."/>
            <person name="Fujita T."/>
            <person name="Oishi K."/>
            <person name="Shin-I T."/>
            <person name="Kuroki Y."/>
            <person name="Toyoda A."/>
            <person name="Suzuki Y."/>
            <person name="Hashimoto A."/>
            <person name="Yamaguchi K."/>
            <person name="Sugano A."/>
            <person name="Kohara Y."/>
            <person name="Fujiyama A."/>
            <person name="Anterola A."/>
            <person name="Aoki S."/>
            <person name="Ashton N."/>
            <person name="Barbazuk W.B."/>
            <person name="Barker E."/>
            <person name="Bennetzen J."/>
            <person name="Bezanilla M."/>
            <person name="Blankenship R."/>
            <person name="Cho S.H."/>
            <person name="Dutcher S."/>
            <person name="Estelle M."/>
            <person name="Fawcett J.A."/>
            <person name="Gundlach H."/>
            <person name="Hanada K."/>
            <person name="Heyl A."/>
            <person name="Hicks K.A."/>
            <person name="Hugh J."/>
            <person name="Lohr M."/>
            <person name="Mayer K."/>
            <person name="Melkozernov A."/>
            <person name="Murata T."/>
            <person name="Nelson D."/>
            <person name="Pils B."/>
            <person name="Prigge M."/>
            <person name="Reiss B."/>
            <person name="Renner T."/>
            <person name="Rombauts S."/>
            <person name="Rushton P."/>
            <person name="Sanderfoot A."/>
            <person name="Schween G."/>
            <person name="Shiu S.-H."/>
            <person name="Stueber K."/>
            <person name="Theodoulou F.L."/>
            <person name="Tu H."/>
            <person name="Van de Peer Y."/>
            <person name="Verrier P.J."/>
            <person name="Waters E."/>
            <person name="Wood A."/>
            <person name="Yang L."/>
            <person name="Cove D."/>
            <person name="Cuming A."/>
            <person name="Hasebe M."/>
            <person name="Lucas S."/>
            <person name="Mishler D.B."/>
            <person name="Reski R."/>
            <person name="Grigoriev I."/>
            <person name="Quatrano R.S."/>
            <person name="Boore J.L."/>
        </authorList>
    </citation>
    <scope>NUCLEOTIDE SEQUENCE [LARGE SCALE GENOMIC DNA]</scope>
    <source>
        <strain evidence="2 3">cv. Gransden 2004</strain>
    </source>
</reference>
<dbReference type="Gramene" id="Pp3c6_22800V3.1">
    <property type="protein sequence ID" value="PAC:32975583.CDS.1"/>
    <property type="gene ID" value="Pp3c6_22800"/>
</dbReference>
<gene>
    <name evidence="1" type="ORF">PHYPA_009346</name>
</gene>
<dbReference type="AlphaFoldDB" id="A0A2K1KGR5"/>